<gene>
    <name evidence="1" type="ORF">S01H4_31757</name>
</gene>
<dbReference type="EMBL" id="BART01016528">
    <property type="protein sequence ID" value="GAG82844.1"/>
    <property type="molecule type" value="Genomic_DNA"/>
</dbReference>
<dbReference type="AlphaFoldDB" id="X1AK84"/>
<proteinExistence type="predicted"/>
<accession>X1AK84</accession>
<reference evidence="1" key="1">
    <citation type="journal article" date="2014" name="Front. Microbiol.">
        <title>High frequency of phylogenetically diverse reductive dehalogenase-homologous genes in deep subseafloor sedimentary metagenomes.</title>
        <authorList>
            <person name="Kawai M."/>
            <person name="Futagami T."/>
            <person name="Toyoda A."/>
            <person name="Takaki Y."/>
            <person name="Nishi S."/>
            <person name="Hori S."/>
            <person name="Arai W."/>
            <person name="Tsubouchi T."/>
            <person name="Morono Y."/>
            <person name="Uchiyama I."/>
            <person name="Ito T."/>
            <person name="Fujiyama A."/>
            <person name="Inagaki F."/>
            <person name="Takami H."/>
        </authorList>
    </citation>
    <scope>NUCLEOTIDE SEQUENCE</scope>
    <source>
        <strain evidence="1">Expedition CK06-06</strain>
    </source>
</reference>
<comment type="caution">
    <text evidence="1">The sequence shown here is derived from an EMBL/GenBank/DDBJ whole genome shotgun (WGS) entry which is preliminary data.</text>
</comment>
<sequence>MWKADDKIIQKIISNYNKSKKKKKRYVYYCKLCKRSYKHSDFLQRSLDGKYLCPKHGNELEKYKDINFLPYLKKG</sequence>
<protein>
    <submittedName>
        <fullName evidence="1">Uncharacterized protein</fullName>
    </submittedName>
</protein>
<organism evidence="1">
    <name type="scientific">marine sediment metagenome</name>
    <dbReference type="NCBI Taxonomy" id="412755"/>
    <lineage>
        <taxon>unclassified sequences</taxon>
        <taxon>metagenomes</taxon>
        <taxon>ecological metagenomes</taxon>
    </lineage>
</organism>
<name>X1AK84_9ZZZZ</name>
<evidence type="ECO:0000313" key="1">
    <source>
        <dbReference type="EMBL" id="GAG82844.1"/>
    </source>
</evidence>